<evidence type="ECO:0000259" key="1">
    <source>
        <dbReference type="PROSITE" id="PS50206"/>
    </source>
</evidence>
<keyword evidence="3" id="KW-1185">Reference proteome</keyword>
<dbReference type="SUPFAM" id="SSF52821">
    <property type="entry name" value="Rhodanese/Cell cycle control phosphatase"/>
    <property type="match status" value="1"/>
</dbReference>
<accession>A0AAW0RSK5</accession>
<dbReference type="EMBL" id="JAAHCF010000335">
    <property type="protein sequence ID" value="KAK8144943.1"/>
    <property type="molecule type" value="Genomic_DNA"/>
</dbReference>
<reference evidence="2 3" key="1">
    <citation type="submission" date="2020-02" db="EMBL/GenBank/DDBJ databases">
        <title>Comparative genomics of the hypocrealean fungal genus Beauvera.</title>
        <authorList>
            <person name="Showalter D.N."/>
            <person name="Bushley K.E."/>
            <person name="Rehner S.A."/>
        </authorList>
    </citation>
    <scope>NUCLEOTIDE SEQUENCE [LARGE SCALE GENOMIC DNA]</scope>
    <source>
        <strain evidence="2 3">ARSEF4384</strain>
    </source>
</reference>
<name>A0AAW0RSK5_9HYPO</name>
<evidence type="ECO:0000313" key="2">
    <source>
        <dbReference type="EMBL" id="KAK8144943.1"/>
    </source>
</evidence>
<sequence>MKHLGIRADDTLIVCDTADAGIYYAPRVAFTLTRFGFPHIYILNSFRQYVADGYPHGSGPFPPPAKPDDDGDDGDATFFPVYYRVADPASIIGFEELRDLIISSGSGHRCQILDSRTPRLLLGRQRG</sequence>
<dbReference type="InterPro" id="IPR036873">
    <property type="entry name" value="Rhodanese-like_dom_sf"/>
</dbReference>
<dbReference type="Proteomes" id="UP001397290">
    <property type="component" value="Unassembled WGS sequence"/>
</dbReference>
<dbReference type="Gene3D" id="3.40.250.10">
    <property type="entry name" value="Rhodanese-like domain"/>
    <property type="match status" value="1"/>
</dbReference>
<protein>
    <recommendedName>
        <fullName evidence="1">Rhodanese domain-containing protein</fullName>
    </recommendedName>
</protein>
<dbReference type="AlphaFoldDB" id="A0AAW0RSK5"/>
<gene>
    <name evidence="2" type="ORF">G3M48_005106</name>
</gene>
<dbReference type="InterPro" id="IPR001763">
    <property type="entry name" value="Rhodanese-like_dom"/>
</dbReference>
<feature type="domain" description="Rhodanese" evidence="1">
    <location>
        <begin position="1"/>
        <end position="58"/>
    </location>
</feature>
<evidence type="ECO:0000313" key="3">
    <source>
        <dbReference type="Proteomes" id="UP001397290"/>
    </source>
</evidence>
<dbReference type="PROSITE" id="PS50206">
    <property type="entry name" value="RHODANESE_3"/>
    <property type="match status" value="1"/>
</dbReference>
<comment type="caution">
    <text evidence="2">The sequence shown here is derived from an EMBL/GenBank/DDBJ whole genome shotgun (WGS) entry which is preliminary data.</text>
</comment>
<organism evidence="2 3">
    <name type="scientific">Beauveria asiatica</name>
    <dbReference type="NCBI Taxonomy" id="1069075"/>
    <lineage>
        <taxon>Eukaryota</taxon>
        <taxon>Fungi</taxon>
        <taxon>Dikarya</taxon>
        <taxon>Ascomycota</taxon>
        <taxon>Pezizomycotina</taxon>
        <taxon>Sordariomycetes</taxon>
        <taxon>Hypocreomycetidae</taxon>
        <taxon>Hypocreales</taxon>
        <taxon>Cordycipitaceae</taxon>
        <taxon>Beauveria</taxon>
    </lineage>
</organism>
<proteinExistence type="predicted"/>